<dbReference type="InterPro" id="IPR039422">
    <property type="entry name" value="MarR/SlyA-like"/>
</dbReference>
<dbReference type="InterPro" id="IPR000835">
    <property type="entry name" value="HTH_MarR-typ"/>
</dbReference>
<gene>
    <name evidence="5" type="ORF">QO014_002155</name>
</gene>
<feature type="domain" description="HTH marR-type" evidence="4">
    <location>
        <begin position="153"/>
        <end position="288"/>
    </location>
</feature>
<dbReference type="PROSITE" id="PS50995">
    <property type="entry name" value="HTH_MARR_2"/>
    <property type="match status" value="1"/>
</dbReference>
<dbReference type="Gene3D" id="1.10.10.10">
    <property type="entry name" value="Winged helix-like DNA-binding domain superfamily/Winged helix DNA-binding domain"/>
    <property type="match status" value="1"/>
</dbReference>
<dbReference type="InterPro" id="IPR023187">
    <property type="entry name" value="Tscrpt_reg_MarR-type_CS"/>
</dbReference>
<keyword evidence="3" id="KW-0804">Transcription</keyword>
<dbReference type="SUPFAM" id="SSF46785">
    <property type="entry name" value="Winged helix' DNA-binding domain"/>
    <property type="match status" value="1"/>
</dbReference>
<evidence type="ECO:0000259" key="4">
    <source>
        <dbReference type="PROSITE" id="PS50995"/>
    </source>
</evidence>
<name>A0ABU0H627_9HYPH</name>
<dbReference type="EMBL" id="JAUSVO010000003">
    <property type="protein sequence ID" value="MDQ0437763.1"/>
    <property type="molecule type" value="Genomic_DNA"/>
</dbReference>
<dbReference type="PROSITE" id="PS01117">
    <property type="entry name" value="HTH_MARR_1"/>
    <property type="match status" value="1"/>
</dbReference>
<evidence type="ECO:0000256" key="2">
    <source>
        <dbReference type="ARBA" id="ARBA00023125"/>
    </source>
</evidence>
<evidence type="ECO:0000313" key="6">
    <source>
        <dbReference type="Proteomes" id="UP001241603"/>
    </source>
</evidence>
<protein>
    <submittedName>
        <fullName evidence="5">DNA-binding MarR family transcriptional regulator</fullName>
    </submittedName>
</protein>
<accession>A0ABU0H627</accession>
<comment type="caution">
    <text evidence="5">The sequence shown here is derived from an EMBL/GenBank/DDBJ whole genome shotgun (WGS) entry which is preliminary data.</text>
</comment>
<dbReference type="Pfam" id="PF12802">
    <property type="entry name" value="MarR_2"/>
    <property type="match status" value="1"/>
</dbReference>
<evidence type="ECO:0000313" key="5">
    <source>
        <dbReference type="EMBL" id="MDQ0437763.1"/>
    </source>
</evidence>
<keyword evidence="2 5" id="KW-0238">DNA-binding</keyword>
<evidence type="ECO:0000256" key="1">
    <source>
        <dbReference type="ARBA" id="ARBA00023015"/>
    </source>
</evidence>
<sequence length="298" mass="33615">MNLRVLPRNKGSVEPDPAIFLVEGNRAHLRYSLKRTDRVGPVISSVRVLFPCRADTVMPHGARRKAVMLGGRFCATRKQSVKCRSWHDLAKLFRGWAAAGAFEHFVATAIQVTIEPKYVNMTDVNFAGVEPDQAATGEGAIVTTPLSVAEIPEIVLIELLFYAYRDFVSDPDAVLETYDFGRAHHRVVHFVNRNPGMRVAELLDILKITKQSLGRVLKQLIDTGFIDQVPGPVDRRQRLLYPTEKGRALAERLFEPQARRINAALSALEPEGRVAAERFLRLMIDPAERDKVWRKINR</sequence>
<dbReference type="PANTHER" id="PTHR33164">
    <property type="entry name" value="TRANSCRIPTIONAL REGULATOR, MARR FAMILY"/>
    <property type="match status" value="1"/>
</dbReference>
<proteinExistence type="predicted"/>
<keyword evidence="6" id="KW-1185">Reference proteome</keyword>
<keyword evidence="1" id="KW-0805">Transcription regulation</keyword>
<dbReference type="Proteomes" id="UP001241603">
    <property type="component" value="Unassembled WGS sequence"/>
</dbReference>
<evidence type="ECO:0000256" key="3">
    <source>
        <dbReference type="ARBA" id="ARBA00023163"/>
    </source>
</evidence>
<dbReference type="InterPro" id="IPR036390">
    <property type="entry name" value="WH_DNA-bd_sf"/>
</dbReference>
<organism evidence="5 6">
    <name type="scientific">Kaistia dalseonensis</name>
    <dbReference type="NCBI Taxonomy" id="410840"/>
    <lineage>
        <taxon>Bacteria</taxon>
        <taxon>Pseudomonadati</taxon>
        <taxon>Pseudomonadota</taxon>
        <taxon>Alphaproteobacteria</taxon>
        <taxon>Hyphomicrobiales</taxon>
        <taxon>Kaistiaceae</taxon>
        <taxon>Kaistia</taxon>
    </lineage>
</organism>
<dbReference type="PANTHER" id="PTHR33164:SF44">
    <property type="entry name" value="TRANSCRIPTIONAL REGULATORY PROTEIN"/>
    <property type="match status" value="1"/>
</dbReference>
<dbReference type="InterPro" id="IPR036388">
    <property type="entry name" value="WH-like_DNA-bd_sf"/>
</dbReference>
<reference evidence="5 6" key="1">
    <citation type="submission" date="2023-07" db="EMBL/GenBank/DDBJ databases">
        <title>Genomic Encyclopedia of Type Strains, Phase IV (KMG-IV): sequencing the most valuable type-strain genomes for metagenomic binning, comparative biology and taxonomic classification.</title>
        <authorList>
            <person name="Goeker M."/>
        </authorList>
    </citation>
    <scope>NUCLEOTIDE SEQUENCE [LARGE SCALE GENOMIC DNA]</scope>
    <source>
        <strain evidence="5 6">B6-8</strain>
    </source>
</reference>
<dbReference type="SMART" id="SM00347">
    <property type="entry name" value="HTH_MARR"/>
    <property type="match status" value="1"/>
</dbReference>
<dbReference type="GO" id="GO:0003677">
    <property type="term" value="F:DNA binding"/>
    <property type="evidence" value="ECO:0007669"/>
    <property type="project" value="UniProtKB-KW"/>
</dbReference>